<dbReference type="EMBL" id="RWHX01000045">
    <property type="protein sequence ID" value="RSK76786.1"/>
    <property type="molecule type" value="Genomic_DNA"/>
</dbReference>
<sequence length="136" mass="14690">MARSSGDLKAHEAVAALAALAKRREAGLRASLVRMTAAARDAAQAVAESEEACETRRQAWRTALSRGGVYAQREVDGATRSVEAARAALGEAKTRHGAALEQVKQADAALLQQRERLQANARKQEKLKALLALYRR</sequence>
<accession>A0A5E5PBA6</accession>
<dbReference type="Proteomes" id="UP000270216">
    <property type="component" value="Unassembled WGS sequence"/>
</dbReference>
<evidence type="ECO:0000313" key="3">
    <source>
        <dbReference type="Proteomes" id="UP000270216"/>
    </source>
</evidence>
<dbReference type="EMBL" id="CABPSX010000014">
    <property type="protein sequence ID" value="VVG73988.1"/>
    <property type="molecule type" value="Genomic_DNA"/>
</dbReference>
<dbReference type="OrthoDB" id="8942896at2"/>
<evidence type="ECO:0000313" key="1">
    <source>
        <dbReference type="EMBL" id="RSK76786.1"/>
    </source>
</evidence>
<proteinExistence type="predicted"/>
<organism evidence="2 4">
    <name type="scientific">Pandoraea apista</name>
    <dbReference type="NCBI Taxonomy" id="93218"/>
    <lineage>
        <taxon>Bacteria</taxon>
        <taxon>Pseudomonadati</taxon>
        <taxon>Pseudomonadota</taxon>
        <taxon>Betaproteobacteria</taxon>
        <taxon>Burkholderiales</taxon>
        <taxon>Burkholderiaceae</taxon>
        <taxon>Pandoraea</taxon>
    </lineage>
</organism>
<keyword evidence="3" id="KW-1185">Reference proteome</keyword>
<name>A0A5E5PBA6_9BURK</name>
<evidence type="ECO:0000313" key="4">
    <source>
        <dbReference type="Proteomes" id="UP000364291"/>
    </source>
</evidence>
<evidence type="ECO:0000313" key="2">
    <source>
        <dbReference type="EMBL" id="VVG73988.1"/>
    </source>
</evidence>
<dbReference type="AlphaFoldDB" id="A0A5E5PBA6"/>
<reference evidence="1 3" key="1">
    <citation type="submission" date="2018-12" db="EMBL/GenBank/DDBJ databases">
        <title>Whole genome sequence of a Pandoraea apista isolate from a patient with cystic fibrosis.</title>
        <authorList>
            <person name="Kenna D.T."/>
            <person name="Turton J.F."/>
        </authorList>
    </citation>
    <scope>NUCLEOTIDE SEQUENCE [LARGE SCALE GENOMIC DNA]</scope>
    <source>
        <strain evidence="1 3">Pa13324</strain>
    </source>
</reference>
<protein>
    <submittedName>
        <fullName evidence="2">Uncharacterized protein</fullName>
    </submittedName>
</protein>
<reference evidence="2 4" key="2">
    <citation type="submission" date="2019-08" db="EMBL/GenBank/DDBJ databases">
        <authorList>
            <person name="Peeters C."/>
        </authorList>
    </citation>
    <scope>NUCLEOTIDE SEQUENCE [LARGE SCALE GENOMIC DNA]</scope>
    <source>
        <strain evidence="2 4">LMG 18089</strain>
    </source>
</reference>
<gene>
    <name evidence="1" type="ORF">EJE83_20205</name>
    <name evidence="2" type="ORF">PAP18089_04999</name>
</gene>
<dbReference type="RefSeq" id="WP_107338275.1">
    <property type="nucleotide sequence ID" value="NZ_CABPSX010000014.1"/>
</dbReference>
<dbReference type="Proteomes" id="UP000364291">
    <property type="component" value="Unassembled WGS sequence"/>
</dbReference>